<evidence type="ECO:0000313" key="3">
    <source>
        <dbReference type="EMBL" id="SIS65697.1"/>
    </source>
</evidence>
<dbReference type="InterPro" id="IPR052893">
    <property type="entry name" value="TCS_response_regulator"/>
</dbReference>
<dbReference type="OrthoDB" id="1524091at2"/>
<dbReference type="PANTHER" id="PTHR44520:SF2">
    <property type="entry name" value="RESPONSE REGULATOR RCP1"/>
    <property type="match status" value="1"/>
</dbReference>
<accession>A0A1N7KVY6</accession>
<protein>
    <submittedName>
        <fullName evidence="3">CheY chemotaxis protein or a CheY-like REC (Receiver) domain</fullName>
    </submittedName>
</protein>
<proteinExistence type="predicted"/>
<dbReference type="PANTHER" id="PTHR44520">
    <property type="entry name" value="RESPONSE REGULATOR RCP1-RELATED"/>
    <property type="match status" value="1"/>
</dbReference>
<dbReference type="STRING" id="529505.SAMN05421761_102383"/>
<organism evidence="3 4">
    <name type="scientific">Belliella pelovolcani</name>
    <dbReference type="NCBI Taxonomy" id="529505"/>
    <lineage>
        <taxon>Bacteria</taxon>
        <taxon>Pseudomonadati</taxon>
        <taxon>Bacteroidota</taxon>
        <taxon>Cytophagia</taxon>
        <taxon>Cytophagales</taxon>
        <taxon>Cyclobacteriaceae</taxon>
        <taxon>Belliella</taxon>
    </lineage>
</organism>
<dbReference type="EMBL" id="FTOP01000002">
    <property type="protein sequence ID" value="SIS65697.1"/>
    <property type="molecule type" value="Genomic_DNA"/>
</dbReference>
<dbReference type="GO" id="GO:0000160">
    <property type="term" value="P:phosphorelay signal transduction system"/>
    <property type="evidence" value="ECO:0007669"/>
    <property type="project" value="InterPro"/>
</dbReference>
<evidence type="ECO:0000259" key="2">
    <source>
        <dbReference type="PROSITE" id="PS50110"/>
    </source>
</evidence>
<dbReference type="Pfam" id="PF00072">
    <property type="entry name" value="Response_reg"/>
    <property type="match status" value="1"/>
</dbReference>
<dbReference type="Proteomes" id="UP000186026">
    <property type="component" value="Unassembled WGS sequence"/>
</dbReference>
<dbReference type="AlphaFoldDB" id="A0A1N7KVY6"/>
<evidence type="ECO:0000313" key="4">
    <source>
        <dbReference type="Proteomes" id="UP000186026"/>
    </source>
</evidence>
<dbReference type="PROSITE" id="PS50110">
    <property type="entry name" value="RESPONSE_REGULATORY"/>
    <property type="match status" value="1"/>
</dbReference>
<reference evidence="4" key="1">
    <citation type="submission" date="2017-01" db="EMBL/GenBank/DDBJ databases">
        <authorList>
            <person name="Varghese N."/>
            <person name="Submissions S."/>
        </authorList>
    </citation>
    <scope>NUCLEOTIDE SEQUENCE [LARGE SCALE GENOMIC DNA]</scope>
    <source>
        <strain evidence="4">DSM 46698</strain>
    </source>
</reference>
<dbReference type="SMART" id="SM00448">
    <property type="entry name" value="REC"/>
    <property type="match status" value="1"/>
</dbReference>
<gene>
    <name evidence="3" type="ORF">SAMN05421761_102383</name>
</gene>
<dbReference type="SUPFAM" id="SSF52172">
    <property type="entry name" value="CheY-like"/>
    <property type="match status" value="1"/>
</dbReference>
<sequence>MKSLNDFDCILLIDDDPVINYISNRFLRKTGYGGEVLHFECSVGGFEYVEAVAKHLKPEPCSILVFLDLNMPVMNGWDFLEKFEGLPAETKEVFRIVILSSSVSALDINRAKDDRNVCGYVVKPLSIFELGKVEAYLEALKF</sequence>
<dbReference type="Gene3D" id="3.40.50.2300">
    <property type="match status" value="1"/>
</dbReference>
<dbReference type="RefSeq" id="WP_076498769.1">
    <property type="nucleotide sequence ID" value="NZ_FTOP01000002.1"/>
</dbReference>
<keyword evidence="1" id="KW-0597">Phosphoprotein</keyword>
<keyword evidence="4" id="KW-1185">Reference proteome</keyword>
<feature type="modified residue" description="4-aspartylphosphate" evidence="1">
    <location>
        <position position="68"/>
    </location>
</feature>
<name>A0A1N7KVY6_9BACT</name>
<dbReference type="InterPro" id="IPR001789">
    <property type="entry name" value="Sig_transdc_resp-reg_receiver"/>
</dbReference>
<dbReference type="InterPro" id="IPR011006">
    <property type="entry name" value="CheY-like_superfamily"/>
</dbReference>
<feature type="domain" description="Response regulatory" evidence="2">
    <location>
        <begin position="9"/>
        <end position="138"/>
    </location>
</feature>
<evidence type="ECO:0000256" key="1">
    <source>
        <dbReference type="PROSITE-ProRule" id="PRU00169"/>
    </source>
</evidence>